<feature type="compositionally biased region" description="Polar residues" evidence="1">
    <location>
        <begin position="14"/>
        <end position="26"/>
    </location>
</feature>
<keyword evidence="2" id="KW-0472">Membrane</keyword>
<feature type="region of interest" description="Disordered" evidence="1">
    <location>
        <begin position="14"/>
        <end position="55"/>
    </location>
</feature>
<dbReference type="AlphaFoldDB" id="A0AAE1ID83"/>
<protein>
    <submittedName>
        <fullName evidence="3">Uncharacterized protein</fullName>
    </submittedName>
</protein>
<dbReference type="EMBL" id="JAWRVG010000018">
    <property type="protein sequence ID" value="KAK4073381.1"/>
    <property type="molecule type" value="Genomic_DNA"/>
</dbReference>
<evidence type="ECO:0000313" key="4">
    <source>
        <dbReference type="Proteomes" id="UP001273209"/>
    </source>
</evidence>
<keyword evidence="2" id="KW-0812">Transmembrane</keyword>
<organism evidence="3 4">
    <name type="scientific">Trichoderma aggressivum f. europaeum</name>
    <dbReference type="NCBI Taxonomy" id="173218"/>
    <lineage>
        <taxon>Eukaryota</taxon>
        <taxon>Fungi</taxon>
        <taxon>Dikarya</taxon>
        <taxon>Ascomycota</taxon>
        <taxon>Pezizomycotina</taxon>
        <taxon>Sordariomycetes</taxon>
        <taxon>Hypocreomycetidae</taxon>
        <taxon>Hypocreales</taxon>
        <taxon>Hypocreaceae</taxon>
        <taxon>Trichoderma</taxon>
    </lineage>
</organism>
<accession>A0AAE1ID83</accession>
<evidence type="ECO:0000256" key="2">
    <source>
        <dbReference type="SAM" id="Phobius"/>
    </source>
</evidence>
<dbReference type="Proteomes" id="UP001273209">
    <property type="component" value="Unassembled WGS sequence"/>
</dbReference>
<feature type="region of interest" description="Disordered" evidence="1">
    <location>
        <begin position="227"/>
        <end position="257"/>
    </location>
</feature>
<evidence type="ECO:0000313" key="3">
    <source>
        <dbReference type="EMBL" id="KAK4073381.1"/>
    </source>
</evidence>
<keyword evidence="4" id="KW-1185">Reference proteome</keyword>
<feature type="compositionally biased region" description="Pro residues" evidence="1">
    <location>
        <begin position="35"/>
        <end position="45"/>
    </location>
</feature>
<feature type="transmembrane region" description="Helical" evidence="2">
    <location>
        <begin position="123"/>
        <end position="143"/>
    </location>
</feature>
<name>A0AAE1ID83_9HYPO</name>
<dbReference type="RefSeq" id="XP_062755681.1">
    <property type="nucleotide sequence ID" value="XM_062899696.1"/>
</dbReference>
<comment type="caution">
    <text evidence="3">The sequence shown here is derived from an EMBL/GenBank/DDBJ whole genome shotgun (WGS) entry which is preliminary data.</text>
</comment>
<keyword evidence="2" id="KW-1133">Transmembrane helix</keyword>
<feature type="region of interest" description="Disordered" evidence="1">
    <location>
        <begin position="195"/>
        <end position="214"/>
    </location>
</feature>
<reference evidence="3" key="1">
    <citation type="submission" date="2023-11" db="EMBL/GenBank/DDBJ databases">
        <title>The genome sequences of three competitors of mushroom-forming fungi.</title>
        <authorList>
            <person name="Beijen E."/>
            <person name="Ohm R.A."/>
        </authorList>
    </citation>
    <scope>NUCLEOTIDE SEQUENCE</scope>
    <source>
        <strain evidence="3">CBS 100526</strain>
    </source>
</reference>
<feature type="compositionally biased region" description="Basic and acidic residues" evidence="1">
    <location>
        <begin position="195"/>
        <end position="207"/>
    </location>
</feature>
<evidence type="ECO:0000256" key="1">
    <source>
        <dbReference type="SAM" id="MobiDB-lite"/>
    </source>
</evidence>
<proteinExistence type="predicted"/>
<feature type="transmembrane region" description="Helical" evidence="2">
    <location>
        <begin position="163"/>
        <end position="185"/>
    </location>
</feature>
<sequence>MTTTILIYDETVTPTDPVKTSTSLSEIPSLSPTPSSHPHPPPPHPAAHVPLPGFIPKPEPVNQEFSYTPLLTTFITHTIPRETTIDSPSSLAVTATSTPSAASALEQSDASPRSSSKNLSTGALIGITVIGTLVVIGLLLYSMGDEPPLNDFPAYNPHFSSRCNWVCCMPLFLFQLVWVLSHIALRAMGCKSRKKQAEPLESPKVDDQGEATPVELDAANEVIGELSAPETAPYHSRPPPMMPGARELEGSTTLSPQ</sequence>
<dbReference type="GeneID" id="87919601"/>
<gene>
    <name evidence="3" type="ORF">Triagg1_5207</name>
</gene>